<accession>A0A0N0NKL5</accession>
<feature type="region of interest" description="Disordered" evidence="1">
    <location>
        <begin position="273"/>
        <end position="300"/>
    </location>
</feature>
<dbReference type="EMBL" id="LFJN01000020">
    <property type="protein sequence ID" value="KPI38168.1"/>
    <property type="molecule type" value="Genomic_DNA"/>
</dbReference>
<evidence type="ECO:0000313" key="3">
    <source>
        <dbReference type="Proteomes" id="UP000038010"/>
    </source>
</evidence>
<keyword evidence="3" id="KW-1185">Reference proteome</keyword>
<sequence length="300" mass="33255">MDDLFEVLLEEGATNKKSRQAQHPGRITKGGSKTAAVPARRRVRMPYDHSYATPPSSNKPDAPYGIKLCYQEKRADLTPDTNINLKFIEDGKGAFSISIVATNNARSYDEQPISEVDKVRIKYTLQKLREELSKYSAAMASTTSEGSPPPTAHTTTSPPMTIYDEEDENAMLAIEDAPSTSQLWDQQPVPGTIHRQPLAELKSDAEKQAEIQSAFLYVITALQLRLNAHYRAVRSSTVVEVDDLMGLLTIEDEEAAEEWLVRLMGSLGVGDGKMEDGDGHGEVALKTENEELKEEYEPEL</sequence>
<evidence type="ECO:0000256" key="1">
    <source>
        <dbReference type="SAM" id="MobiDB-lite"/>
    </source>
</evidence>
<reference evidence="2 3" key="1">
    <citation type="submission" date="2015-06" db="EMBL/GenBank/DDBJ databases">
        <title>Draft genome of the ant-associated black yeast Phialophora attae CBS 131958.</title>
        <authorList>
            <person name="Moreno L.F."/>
            <person name="Stielow B.J."/>
            <person name="de Hoog S."/>
            <person name="Vicente V.A."/>
            <person name="Weiss V.A."/>
            <person name="de Vries M."/>
            <person name="Cruz L.M."/>
            <person name="Souza E.M."/>
        </authorList>
    </citation>
    <scope>NUCLEOTIDE SEQUENCE [LARGE SCALE GENOMIC DNA]</scope>
    <source>
        <strain evidence="2 3">CBS 131958</strain>
    </source>
</reference>
<name>A0A0N0NKL5_9EURO</name>
<protein>
    <submittedName>
        <fullName evidence="2">Uncharacterized protein</fullName>
    </submittedName>
</protein>
<feature type="compositionally biased region" description="Basic and acidic residues" evidence="1">
    <location>
        <begin position="273"/>
        <end position="290"/>
    </location>
</feature>
<feature type="region of interest" description="Disordered" evidence="1">
    <location>
        <begin position="11"/>
        <end position="36"/>
    </location>
</feature>
<comment type="caution">
    <text evidence="2">The sequence shown here is derived from an EMBL/GenBank/DDBJ whole genome shotgun (WGS) entry which is preliminary data.</text>
</comment>
<evidence type="ECO:0000313" key="2">
    <source>
        <dbReference type="EMBL" id="KPI38168.1"/>
    </source>
</evidence>
<dbReference type="VEuPathDB" id="FungiDB:AB675_994"/>
<gene>
    <name evidence="2" type="ORF">AB675_994</name>
</gene>
<proteinExistence type="predicted"/>
<dbReference type="AlphaFoldDB" id="A0A0N0NKL5"/>
<feature type="compositionally biased region" description="Acidic residues" evidence="1">
    <location>
        <begin position="291"/>
        <end position="300"/>
    </location>
</feature>
<organism evidence="2 3">
    <name type="scientific">Cyphellophora attinorum</name>
    <dbReference type="NCBI Taxonomy" id="1664694"/>
    <lineage>
        <taxon>Eukaryota</taxon>
        <taxon>Fungi</taxon>
        <taxon>Dikarya</taxon>
        <taxon>Ascomycota</taxon>
        <taxon>Pezizomycotina</taxon>
        <taxon>Eurotiomycetes</taxon>
        <taxon>Chaetothyriomycetidae</taxon>
        <taxon>Chaetothyriales</taxon>
        <taxon>Cyphellophoraceae</taxon>
        <taxon>Cyphellophora</taxon>
    </lineage>
</organism>
<feature type="region of interest" description="Disordered" evidence="1">
    <location>
        <begin position="139"/>
        <end position="159"/>
    </location>
</feature>
<dbReference type="RefSeq" id="XP_017998131.1">
    <property type="nucleotide sequence ID" value="XM_018150527.1"/>
</dbReference>
<dbReference type="Proteomes" id="UP000038010">
    <property type="component" value="Unassembled WGS sequence"/>
</dbReference>
<dbReference type="GeneID" id="28742396"/>